<proteinExistence type="predicted"/>
<name>A0A6C0E513_9ZZZZ</name>
<evidence type="ECO:0000256" key="6">
    <source>
        <dbReference type="SAM" id="Phobius"/>
    </source>
</evidence>
<evidence type="ECO:0000256" key="2">
    <source>
        <dbReference type="ARBA" id="ARBA00022692"/>
    </source>
</evidence>
<dbReference type="PANTHER" id="PTHR46187:SF3">
    <property type="entry name" value="ALKALINE CERAMIDASE 3"/>
    <property type="match status" value="1"/>
</dbReference>
<dbReference type="PANTHER" id="PTHR46187">
    <property type="entry name" value="ALKALINE CERAMIDASE 3"/>
    <property type="match status" value="1"/>
</dbReference>
<reference evidence="7" key="1">
    <citation type="journal article" date="2020" name="Nature">
        <title>Giant virus diversity and host interactions through global metagenomics.</title>
        <authorList>
            <person name="Schulz F."/>
            <person name="Roux S."/>
            <person name="Paez-Espino D."/>
            <person name="Jungbluth S."/>
            <person name="Walsh D.A."/>
            <person name="Denef V.J."/>
            <person name="McMahon K.D."/>
            <person name="Konstantinidis K.T."/>
            <person name="Eloe-Fadrosh E.A."/>
            <person name="Kyrpides N.C."/>
            <person name="Woyke T."/>
        </authorList>
    </citation>
    <scope>NUCLEOTIDE SEQUENCE</scope>
    <source>
        <strain evidence="7">GVMAG-M-3300023179-132</strain>
    </source>
</reference>
<dbReference type="GO" id="GO:0016811">
    <property type="term" value="F:hydrolase activity, acting on carbon-nitrogen (but not peptide) bonds, in linear amides"/>
    <property type="evidence" value="ECO:0007669"/>
    <property type="project" value="InterPro"/>
</dbReference>
<keyword evidence="3" id="KW-0378">Hydrolase</keyword>
<evidence type="ECO:0000256" key="3">
    <source>
        <dbReference type="ARBA" id="ARBA00022801"/>
    </source>
</evidence>
<sequence length="215" mass="25310">MELSNVEWCEAQTDRYKVTTTMSEFTNSISNLSFIYVAIVSPYKNQQQIRCNVALLFVGIGSFYFHATESYYGEIMDEIPMSILAYNYFKCINNYKNSDQYNTIYKYVLTAFWAVYIATKTYDLFLLLFAFQLALVLYTFVFKVNKTNYQKVNLVKAIIALAIAKGCWQYERHLYKTDQCETDVTSYRYYLHSYWHIGSAASHYYIMKAIVNNKL</sequence>
<organism evidence="7">
    <name type="scientific">viral metagenome</name>
    <dbReference type="NCBI Taxonomy" id="1070528"/>
    <lineage>
        <taxon>unclassified sequences</taxon>
        <taxon>metagenomes</taxon>
        <taxon>organismal metagenomes</taxon>
    </lineage>
</organism>
<dbReference type="GO" id="GO:0006672">
    <property type="term" value="P:ceramide metabolic process"/>
    <property type="evidence" value="ECO:0007669"/>
    <property type="project" value="InterPro"/>
</dbReference>
<dbReference type="InterPro" id="IPR008901">
    <property type="entry name" value="ACER"/>
</dbReference>
<feature type="transmembrane region" description="Helical" evidence="6">
    <location>
        <begin position="124"/>
        <end position="142"/>
    </location>
</feature>
<evidence type="ECO:0000256" key="5">
    <source>
        <dbReference type="ARBA" id="ARBA00023136"/>
    </source>
</evidence>
<accession>A0A6C0E513</accession>
<feature type="transmembrane region" description="Helical" evidence="6">
    <location>
        <begin position="49"/>
        <end position="65"/>
    </location>
</feature>
<comment type="subcellular location">
    <subcellularLocation>
        <location evidence="1">Membrane</location>
        <topology evidence="1">Multi-pass membrane protein</topology>
    </subcellularLocation>
</comment>
<dbReference type="EMBL" id="MN739735">
    <property type="protein sequence ID" value="QHT23812.1"/>
    <property type="molecule type" value="Genomic_DNA"/>
</dbReference>
<evidence type="ECO:0000256" key="4">
    <source>
        <dbReference type="ARBA" id="ARBA00022989"/>
    </source>
</evidence>
<dbReference type="Pfam" id="PF05875">
    <property type="entry name" value="Ceramidase"/>
    <property type="match status" value="1"/>
</dbReference>
<evidence type="ECO:0000256" key="1">
    <source>
        <dbReference type="ARBA" id="ARBA00004141"/>
    </source>
</evidence>
<protein>
    <recommendedName>
        <fullName evidence="8">Ceramidase</fullName>
    </recommendedName>
</protein>
<keyword evidence="5 6" id="KW-0472">Membrane</keyword>
<evidence type="ECO:0000313" key="7">
    <source>
        <dbReference type="EMBL" id="QHT23812.1"/>
    </source>
</evidence>
<dbReference type="AlphaFoldDB" id="A0A6C0E513"/>
<keyword evidence="4 6" id="KW-1133">Transmembrane helix</keyword>
<dbReference type="GO" id="GO:0005789">
    <property type="term" value="C:endoplasmic reticulum membrane"/>
    <property type="evidence" value="ECO:0007669"/>
    <property type="project" value="TreeGrafter"/>
</dbReference>
<keyword evidence="2 6" id="KW-0812">Transmembrane</keyword>
<evidence type="ECO:0008006" key="8">
    <source>
        <dbReference type="Google" id="ProtNLM"/>
    </source>
</evidence>